<dbReference type="AlphaFoldDB" id="A0A806K1B2"/>
<reference evidence="1" key="1">
    <citation type="submission" date="2012-03" db="EMBL/GenBank/DDBJ databases">
        <title>Functional metagenomics reveals considerable lignocellulase gene clusters in the gut microbiome of a wood-feeding higher termite.</title>
        <authorList>
            <person name="Liu N."/>
        </authorList>
    </citation>
    <scope>NUCLEOTIDE SEQUENCE</scope>
</reference>
<accession>A0A806K1B2</accession>
<name>A0A806K1B2_9BACT</name>
<organism evidence="1">
    <name type="scientific">uncultured bacterium contig00013</name>
    <dbReference type="NCBI Taxonomy" id="1181504"/>
    <lineage>
        <taxon>Bacteria</taxon>
        <taxon>environmental samples</taxon>
    </lineage>
</organism>
<proteinExistence type="predicted"/>
<sequence>MFGKMPADQKVGGFQDVDFSLSRIFHPVRSLVFGFFIVLSGRRYAEGDPAVLAWNVKVTEFWGNVSLSPCRGAKYDYLEGYSALGGLSSPCCVGNWE</sequence>
<dbReference type="EMBL" id="JQ844229">
    <property type="protein sequence ID" value="AGS53313.1"/>
    <property type="molecule type" value="Genomic_DNA"/>
</dbReference>
<protein>
    <submittedName>
        <fullName evidence="1">Uncharacterized protein</fullName>
    </submittedName>
</protein>
<evidence type="ECO:0000313" key="1">
    <source>
        <dbReference type="EMBL" id="AGS53313.1"/>
    </source>
</evidence>